<dbReference type="OrthoDB" id="1160950at2"/>
<protein>
    <submittedName>
        <fullName evidence="1">Uncharacterized protein</fullName>
    </submittedName>
</protein>
<name>A0A2U8QQT8_9FLAO</name>
<accession>A0A2U8QQT8</accession>
<evidence type="ECO:0000313" key="1">
    <source>
        <dbReference type="EMBL" id="AWM12420.1"/>
    </source>
</evidence>
<dbReference type="PROSITE" id="PS51257">
    <property type="entry name" value="PROKAR_LIPOPROTEIN"/>
    <property type="match status" value="1"/>
</dbReference>
<dbReference type="Proteomes" id="UP000245429">
    <property type="component" value="Chromosome"/>
</dbReference>
<dbReference type="KEGG" id="fse:DI487_00025"/>
<sequence length="202" mass="23809">MVSKKIIIISVFFILLFSCKKETKPKNIEDDSSIRQQLYRLENVGWKSKIHSEAIEGINFSATEVPVQYYLLKDQGNQDLFLIDSLYQENKTERIVEFVFTQEEEEDLLKEKFTSLSYEDGVKYLSFSIDKDFYVVTSKNDTIPCSGVNYERNFKIAPFQKIMLFFSGIDPEEEIQLIYNDKLFRKGTIKFQFKDTYTEILL</sequence>
<organism evidence="1 2">
    <name type="scientific">Flavobacterium sediminis</name>
    <dbReference type="NCBI Taxonomy" id="2201181"/>
    <lineage>
        <taxon>Bacteria</taxon>
        <taxon>Pseudomonadati</taxon>
        <taxon>Bacteroidota</taxon>
        <taxon>Flavobacteriia</taxon>
        <taxon>Flavobacteriales</taxon>
        <taxon>Flavobacteriaceae</taxon>
        <taxon>Flavobacterium</taxon>
    </lineage>
</organism>
<evidence type="ECO:0000313" key="2">
    <source>
        <dbReference type="Proteomes" id="UP000245429"/>
    </source>
</evidence>
<dbReference type="EMBL" id="CP029463">
    <property type="protein sequence ID" value="AWM12420.1"/>
    <property type="molecule type" value="Genomic_DNA"/>
</dbReference>
<dbReference type="AlphaFoldDB" id="A0A2U8QQT8"/>
<keyword evidence="2" id="KW-1185">Reference proteome</keyword>
<proteinExistence type="predicted"/>
<gene>
    <name evidence="1" type="ORF">DI487_00025</name>
</gene>
<reference evidence="1 2" key="1">
    <citation type="submission" date="2018-05" db="EMBL/GenBank/DDBJ databases">
        <title>Flavobacterium sp. MEBiC07310.</title>
        <authorList>
            <person name="Baek K."/>
        </authorList>
    </citation>
    <scope>NUCLEOTIDE SEQUENCE [LARGE SCALE GENOMIC DNA]</scope>
    <source>
        <strain evidence="1 2">MEBiC07310</strain>
    </source>
</reference>